<organism evidence="3 5">
    <name type="scientific">Trypanosoma brucei brucei (strain 927/4 GUTat10.1)</name>
    <dbReference type="NCBI Taxonomy" id="185431"/>
    <lineage>
        <taxon>Eukaryota</taxon>
        <taxon>Discoba</taxon>
        <taxon>Euglenozoa</taxon>
        <taxon>Kinetoplastea</taxon>
        <taxon>Metakinetoplastina</taxon>
        <taxon>Trypanosomatida</taxon>
        <taxon>Trypanosomatidae</taxon>
        <taxon>Trypanosoma</taxon>
    </lineage>
</organism>
<evidence type="ECO:0000313" key="3">
    <source>
        <dbReference type="EMBL" id="AAX79390.1"/>
    </source>
</evidence>
<gene>
    <name evidence="4" type="primary">Tb05.26K5.1000</name>
    <name evidence="3" type="ORF">Tb927.5.2580</name>
</gene>
<keyword evidence="2" id="KW-0812">Transmembrane</keyword>
<dbReference type="Proteomes" id="UP000008524">
    <property type="component" value="Chromosome 5"/>
</dbReference>
<reference evidence="4" key="2">
    <citation type="journal article" date="2005" name="Science">
        <title>Comparative genomics of trypanosomatid parasitic protozoa.</title>
        <authorList>
            <person name="El-Sayed N.M."/>
            <person name="Myler P.J."/>
            <person name="Blandin G."/>
            <person name="Berriman M."/>
            <person name="Crabtree J."/>
            <person name="Aggarwal G."/>
            <person name="Caler E."/>
            <person name="Renauld H."/>
            <person name="Worthey E.A."/>
            <person name="Hertz-Fowler C."/>
            <person name="Ghedin E."/>
            <person name="Peacock C."/>
            <person name="Bartholomeu D.C."/>
            <person name="Haas B.J."/>
            <person name="Tran A.N."/>
            <person name="Wortman J.R."/>
            <person name="Alsmark U.C."/>
            <person name="Angiuoli S."/>
            <person name="Anupama A."/>
            <person name="Badger J."/>
            <person name="Bringaud F."/>
            <person name="Cadag E."/>
            <person name="Carlton J.M."/>
            <person name="Cerqueira G.C."/>
            <person name="Creasy T."/>
            <person name="Delcher A.L."/>
            <person name="Djikeng A."/>
            <person name="Embley T.M."/>
            <person name="Hauser C."/>
            <person name="Ivens A.C."/>
            <person name="Kummerfeld S.K."/>
            <person name="Pereira-Leal J.B."/>
            <person name="Nilsson D."/>
            <person name="Peterson J."/>
            <person name="Salzberg S.L."/>
            <person name="Shallom J."/>
            <person name="Silva J.C."/>
            <person name="Sundaram J."/>
            <person name="Westenberger S."/>
            <person name="White O."/>
            <person name="Melville S.E."/>
            <person name="Donelson J.E."/>
            <person name="Andersson B."/>
            <person name="Stuart K.D."/>
            <person name="Hall N."/>
        </authorList>
    </citation>
    <scope>NUCLEOTIDE SEQUENCE</scope>
    <source>
        <strain evidence="4">927/4 GUTat10.1</strain>
    </source>
</reference>
<name>Q57ZT4_TRYB2</name>
<dbReference type="PaxDb" id="5691-AAZ11371"/>
<evidence type="ECO:0000313" key="5">
    <source>
        <dbReference type="Proteomes" id="UP000008524"/>
    </source>
</evidence>
<proteinExistence type="predicted"/>
<keyword evidence="2" id="KW-1133">Transmembrane helix</keyword>
<feature type="transmembrane region" description="Helical" evidence="2">
    <location>
        <begin position="281"/>
        <end position="302"/>
    </location>
</feature>
<dbReference type="AlphaFoldDB" id="Q57ZT4"/>
<sequence length="387" mass="44318">MIAAEVALSSIPSLKLCPVTVLLVFVTSMPTYALYINVRSLWIFFCFIQQQQQNPSISVWFSSFFETFILIERAHNFLEYIYISIYARLHERMAVMRCILRIHVTDGISTRCLAYRASFLCVKRAHSNFRTGQEDQYTTKRSEDESFGEGDSHYPSKDRTTTSPTSSQGSSDTHEHTAASSAEEKLSSASRGARDDISHQELEPMRWPQEAPGSPALTEPIIDEKGQFIVSRIQWPTGELAYATPPPPDTRVAPRFGYNVVQVKKHVSWWKHYQQHPRISVAYINIQLLFLLGAAWLMAFLVEEYRRVTDELRTPGAMVGEHRGRGPVEKGKQKISFTNDEMTSLIGRAQDNWMDARAEANYIGSKDYTMKKIPRPKEFSVDDFRKR</sequence>
<evidence type="ECO:0000313" key="4">
    <source>
        <dbReference type="EMBL" id="AAZ11371.1"/>
    </source>
</evidence>
<feature type="compositionally biased region" description="Low complexity" evidence="1">
    <location>
        <begin position="161"/>
        <end position="171"/>
    </location>
</feature>
<protein>
    <submittedName>
        <fullName evidence="3">Uncharacterized protein</fullName>
    </submittedName>
</protein>
<dbReference type="GeneID" id="3657363"/>
<feature type="compositionally biased region" description="Basic and acidic residues" evidence="1">
    <location>
        <begin position="137"/>
        <end position="160"/>
    </location>
</feature>
<dbReference type="RefSeq" id="XP_844930.1">
    <property type="nucleotide sequence ID" value="XM_839837.1"/>
</dbReference>
<reference evidence="4" key="5">
    <citation type="submission" date="2005-04" db="EMBL/GenBank/DDBJ databases">
        <title>Sequencing, closure, and annotation of Trypanosoma brucei chromosomes 2 through 8.</title>
        <authorList>
            <person name="Ghedin E."/>
            <person name="Blandin G."/>
            <person name="Bartholomeu D."/>
            <person name="Caler E."/>
            <person name="Haas B."/>
            <person name="Hannick L."/>
            <person name="Shallom J."/>
            <person name="Hou L."/>
            <person name="Djikeng A."/>
            <person name="Feldblyum T."/>
            <person name="Hostetler J."/>
            <person name="Johnson J."/>
            <person name="Jones K."/>
            <person name="Koo H.L."/>
            <person name="Larkin C."/>
            <person name="Pai G."/>
            <person name="Peterson J."/>
            <person name="Khalak H.G."/>
            <person name="Salzberg S."/>
            <person name="Simpson A.J."/>
            <person name="Tallon L."/>
            <person name="Van Aken S."/>
            <person name="Wanless D."/>
            <person name="White O."/>
            <person name="Wortman J."/>
            <person name="Fraser C.M."/>
            <person name="El-Sayed N.M.A."/>
        </authorList>
    </citation>
    <scope>NUCLEOTIDE SEQUENCE</scope>
    <source>
        <strain evidence="4">927/4 GUTat10.1</strain>
    </source>
</reference>
<dbReference type="KEGG" id="tbr:Tb927.5.2580"/>
<reference evidence="3" key="4">
    <citation type="submission" date="2005-04" db="EMBL/GenBank/DDBJ databases">
        <title>.</title>
        <authorList>
            <person name="Ghedin E."/>
            <person name="Blandin G."/>
            <person name="Bartholomeu D."/>
            <person name="Caler E."/>
            <person name="Haas B."/>
            <person name="Hannick L."/>
            <person name="Shallom J."/>
            <person name="Hou L."/>
            <person name="Djikeng A."/>
            <person name="Feldblyum T."/>
            <person name="Hostetler J."/>
            <person name="Johnson J."/>
            <person name="Jones K."/>
            <person name="Koo H.L."/>
            <person name="Larkin C."/>
            <person name="Pai G."/>
            <person name="Peterson J."/>
            <person name="Khalak H.G."/>
            <person name="Salzberg S."/>
            <person name="Simpson A.J."/>
            <person name="Tallon L."/>
            <person name="Van Aken S."/>
            <person name="Wanless D."/>
            <person name="White O."/>
            <person name="Wortman J."/>
            <person name="Fraser C.M."/>
            <person name="El-Sayed N.M.A."/>
        </authorList>
    </citation>
    <scope>NUCLEOTIDE SEQUENCE</scope>
    <source>
        <strain evidence="3">GUTat10.1</strain>
    </source>
</reference>
<dbReference type="GO" id="GO:0005739">
    <property type="term" value="C:mitochondrion"/>
    <property type="evidence" value="ECO:0006056"/>
    <property type="project" value="Others"/>
</dbReference>
<evidence type="ECO:0000256" key="1">
    <source>
        <dbReference type="SAM" id="MobiDB-lite"/>
    </source>
</evidence>
<accession>Q57ZT4</accession>
<dbReference type="EMBL" id="CP000068">
    <property type="protein sequence ID" value="AAZ11371.1"/>
    <property type="molecule type" value="Genomic_DNA"/>
</dbReference>
<dbReference type="EMBL" id="AC104488">
    <property type="protein sequence ID" value="AAX79390.1"/>
    <property type="molecule type" value="Genomic_DNA"/>
</dbReference>
<feature type="compositionally biased region" description="Basic and acidic residues" evidence="1">
    <location>
        <begin position="172"/>
        <end position="204"/>
    </location>
</feature>
<feature type="region of interest" description="Disordered" evidence="1">
    <location>
        <begin position="132"/>
        <end position="218"/>
    </location>
</feature>
<dbReference type="InParanoid" id="Q57ZT4"/>
<keyword evidence="2" id="KW-0472">Membrane</keyword>
<keyword evidence="5" id="KW-1185">Reference proteome</keyword>
<dbReference type="OrthoDB" id="245070at2759"/>
<reference evidence="4 5" key="3">
    <citation type="journal article" date="2005" name="Science">
        <title>The genome of the African trypanosome Trypanosoma brucei.</title>
        <authorList>
            <person name="Berriman M."/>
            <person name="Ghedin E."/>
            <person name="Hertz-Fowler C."/>
            <person name="Blandin G."/>
            <person name="Renauld H."/>
            <person name="Bartholomeu D.C."/>
            <person name="Lennard N.J."/>
            <person name="Caler E."/>
            <person name="Hamlin N.E."/>
            <person name="Haas B."/>
            <person name="Bohme U."/>
            <person name="Hannick L."/>
            <person name="Aslett M.A."/>
            <person name="Shallom J."/>
            <person name="Marcello L."/>
            <person name="Hou L."/>
            <person name="Wickstead B."/>
            <person name="Alsmark U.C."/>
            <person name="Arrowsmith C."/>
            <person name="Atkin R.J."/>
            <person name="Barron A.J."/>
            <person name="Bringaud F."/>
            <person name="Brooks K."/>
            <person name="Carrington M."/>
            <person name="Cherevach I."/>
            <person name="Chillingworth T.J."/>
            <person name="Churcher C."/>
            <person name="Clark L.N."/>
            <person name="Corton C.H."/>
            <person name="Cronin A."/>
            <person name="Davies R.M."/>
            <person name="Doggett J."/>
            <person name="Djikeng A."/>
            <person name="Feldblyum T."/>
            <person name="Field M.C."/>
            <person name="Fraser A."/>
            <person name="Goodhead I."/>
            <person name="Hance Z."/>
            <person name="Harper D."/>
            <person name="Harris B.R."/>
            <person name="Hauser H."/>
            <person name="Hostetler J."/>
            <person name="Ivens A."/>
            <person name="Jagels K."/>
            <person name="Johnson D."/>
            <person name="Johnson J."/>
            <person name="Jones K."/>
            <person name="Kerhornou A.X."/>
            <person name="Koo H."/>
            <person name="Larke N."/>
            <person name="Landfear S."/>
            <person name="Larkin C."/>
            <person name="Leech V."/>
            <person name="Line A."/>
            <person name="Lord A."/>
            <person name="Macleod A."/>
            <person name="Mooney P.J."/>
            <person name="Moule S."/>
            <person name="Martin D.M."/>
            <person name="Morgan G.W."/>
            <person name="Mungall K."/>
            <person name="Norbertczak H."/>
            <person name="Ormond D."/>
            <person name="Pai G."/>
            <person name="Peacock C.S."/>
            <person name="Peterson J."/>
            <person name="Quail M.A."/>
            <person name="Rabbinowitsch E."/>
            <person name="Rajandream M.A."/>
            <person name="Reitter C."/>
            <person name="Salzberg S.L."/>
            <person name="Sanders M."/>
            <person name="Schobel S."/>
            <person name="Sharp S."/>
            <person name="Simmonds M."/>
            <person name="Simpson A.J."/>
            <person name="Tallon L."/>
            <person name="Turner C.M."/>
            <person name="Tait A."/>
            <person name="Tivey A.R."/>
            <person name="Van Aken S."/>
            <person name="Walker D."/>
            <person name="Wanless D."/>
            <person name="Wang S."/>
            <person name="White B."/>
            <person name="White O."/>
            <person name="Whitehead S."/>
            <person name="Woodward J."/>
            <person name="Wortman J."/>
            <person name="Adams M.D."/>
            <person name="Embley T.M."/>
            <person name="Gull K."/>
            <person name="Ullu E."/>
            <person name="Barry J.D."/>
            <person name="Fairlamb A.H."/>
            <person name="Opperdoes F."/>
            <person name="Barrell B.G."/>
            <person name="Donelson J.E."/>
            <person name="Hall N."/>
            <person name="Fraser C.M."/>
            <person name="Melville S.E."/>
            <person name="El-Sayed N.M."/>
        </authorList>
    </citation>
    <scope>NUCLEOTIDE SEQUENCE [LARGE SCALE GENOMIC DNA]</scope>
    <source>
        <strain evidence="4 5">927/4 GUTat10.1</strain>
    </source>
</reference>
<dbReference type="eggNOG" id="ENOG502RYZQ">
    <property type="taxonomic scope" value="Eukaryota"/>
</dbReference>
<accession>D6XGJ4</accession>
<reference evidence="3" key="1">
    <citation type="submission" date="2002-04" db="EMBL/GenBank/DDBJ databases">
        <authorList>
            <person name="El-Sayed N.M."/>
            <person name="Khalak H."/>
            <person name="Adams M.D."/>
        </authorList>
    </citation>
    <scope>NUCLEOTIDE SEQUENCE</scope>
    <source>
        <strain evidence="3">GUTat10.1</strain>
    </source>
</reference>
<evidence type="ECO:0000256" key="2">
    <source>
        <dbReference type="SAM" id="Phobius"/>
    </source>
</evidence>